<feature type="compositionally biased region" description="Basic and acidic residues" evidence="4">
    <location>
        <begin position="89"/>
        <end position="99"/>
    </location>
</feature>
<sequence>MGDGTDTWRAYFQAAKCDIFEIIENGIRVAASDHPGEFRRRRGQMVEYMFSCRFCKCQGCEKCVNNSPVDDKETEKGVNMECRLEDGLEFEERSGKEADNADGASDEGNEMIKGQHGDEELDAGNKMDVNVDGTSDEGNEVNIGQDETNLSDAELDMFAKEIERNCLTDEVLEVKAVILDGHAKDYSIFESLKKLQSLDLSVSLLKETCIGKVVSPLRRHAAKEIRNLARALIQSWKQMVDARDHISKLESTGEEKTPDVSNDRQEDEADDPPASSNAPAFHQQFGYDEFPPVYEAAFLSGHPPMELSSILDDIDEQGNVTMSIEMSVTSGNKRKYAVQKQSLAELKPKSLGETDADANRSFQQKDKPVNFKLPSDPDSAGSATGKPARTHVSSICNKTKSCDKSEDSNSSKRPKVGVQNRAEPPNETADKVRFEAAKKKLLDGYVQAQKVRKRTVKMLDFQDLPKVRTDEKPESQRYWPKQKKYQNHLWKGGHVRR</sequence>
<dbReference type="PANTHER" id="PTHR46554:SF5">
    <property type="entry name" value="OS10G0327400 PROTEIN"/>
    <property type="match status" value="1"/>
</dbReference>
<evidence type="ECO:0000256" key="3">
    <source>
        <dbReference type="PROSITE-ProRule" id="PRU00649"/>
    </source>
</evidence>
<evidence type="ECO:0000256" key="4">
    <source>
        <dbReference type="SAM" id="MobiDB-lite"/>
    </source>
</evidence>
<dbReference type="Proteomes" id="UP000594263">
    <property type="component" value="Unplaced"/>
</dbReference>
<protein>
    <recommendedName>
        <fullName evidence="5">TFIIS N-terminal domain-containing protein</fullName>
    </recommendedName>
</protein>
<feature type="compositionally biased region" description="Basic and acidic residues" evidence="4">
    <location>
        <begin position="400"/>
        <end position="410"/>
    </location>
</feature>
<accession>A0A7N0VDH5</accession>
<feature type="region of interest" description="Disordered" evidence="4">
    <location>
        <begin position="248"/>
        <end position="281"/>
    </location>
</feature>
<feature type="region of interest" description="Disordered" evidence="4">
    <location>
        <begin position="89"/>
        <end position="124"/>
    </location>
</feature>
<feature type="domain" description="TFIIS N-terminal" evidence="5">
    <location>
        <begin position="169"/>
        <end position="243"/>
    </location>
</feature>
<dbReference type="CDD" id="cd00183">
    <property type="entry name" value="TFIIS_I"/>
    <property type="match status" value="1"/>
</dbReference>
<dbReference type="GO" id="GO:0005634">
    <property type="term" value="C:nucleus"/>
    <property type="evidence" value="ECO:0007669"/>
    <property type="project" value="UniProtKB-SubCell"/>
</dbReference>
<dbReference type="PROSITE" id="PS51319">
    <property type="entry name" value="TFIIS_N"/>
    <property type="match status" value="1"/>
</dbReference>
<feature type="compositionally biased region" description="Basic residues" evidence="4">
    <location>
        <begin position="480"/>
        <end position="497"/>
    </location>
</feature>
<dbReference type="InterPro" id="IPR035441">
    <property type="entry name" value="TFIIS/LEDGF_dom_sf"/>
</dbReference>
<evidence type="ECO:0000259" key="5">
    <source>
        <dbReference type="PROSITE" id="PS51319"/>
    </source>
</evidence>
<keyword evidence="7" id="KW-1185">Reference proteome</keyword>
<dbReference type="SMART" id="SM00509">
    <property type="entry name" value="TFS2N"/>
    <property type="match status" value="1"/>
</dbReference>
<dbReference type="Pfam" id="PF08711">
    <property type="entry name" value="Med26"/>
    <property type="match status" value="1"/>
</dbReference>
<dbReference type="SUPFAM" id="SSF47676">
    <property type="entry name" value="Conserved domain common to transcription factors TFIIS, elongin A, CRSP70"/>
    <property type="match status" value="1"/>
</dbReference>
<dbReference type="EnsemblPlants" id="Kaladp0666s0030.1.v1.1">
    <property type="protein sequence ID" value="Kaladp0666s0030.1.v1.1"/>
    <property type="gene ID" value="Kaladp0666s0030.v1.1"/>
</dbReference>
<name>A0A7N0VDH5_KALFE</name>
<evidence type="ECO:0000313" key="6">
    <source>
        <dbReference type="EnsemblPlants" id="Kaladp0666s0030.1.v1.1"/>
    </source>
</evidence>
<feature type="region of interest" description="Disordered" evidence="4">
    <location>
        <begin position="468"/>
        <end position="497"/>
    </location>
</feature>
<dbReference type="InterPro" id="IPR003617">
    <property type="entry name" value="TFIIS/CRSP70_N_sub"/>
</dbReference>
<comment type="subcellular location">
    <subcellularLocation>
        <location evidence="1 3">Nucleus</location>
    </subcellularLocation>
</comment>
<evidence type="ECO:0000256" key="1">
    <source>
        <dbReference type="ARBA" id="ARBA00004123"/>
    </source>
</evidence>
<organism evidence="6 7">
    <name type="scientific">Kalanchoe fedtschenkoi</name>
    <name type="common">Lavender scallops</name>
    <name type="synonym">South American air plant</name>
    <dbReference type="NCBI Taxonomy" id="63787"/>
    <lineage>
        <taxon>Eukaryota</taxon>
        <taxon>Viridiplantae</taxon>
        <taxon>Streptophyta</taxon>
        <taxon>Embryophyta</taxon>
        <taxon>Tracheophyta</taxon>
        <taxon>Spermatophyta</taxon>
        <taxon>Magnoliopsida</taxon>
        <taxon>eudicotyledons</taxon>
        <taxon>Gunneridae</taxon>
        <taxon>Pentapetalae</taxon>
        <taxon>Saxifragales</taxon>
        <taxon>Crassulaceae</taxon>
        <taxon>Kalanchoe</taxon>
    </lineage>
</organism>
<dbReference type="InterPro" id="IPR017923">
    <property type="entry name" value="TFIIS_N"/>
</dbReference>
<dbReference type="Gene3D" id="1.20.930.10">
    <property type="entry name" value="Conserved domain common to transcription factors TFIIS, elongin A, CRSP70"/>
    <property type="match status" value="1"/>
</dbReference>
<dbReference type="Gramene" id="Kaladp0666s0030.1.v1.1">
    <property type="protein sequence ID" value="Kaladp0666s0030.1.v1.1"/>
    <property type="gene ID" value="Kaladp0666s0030.v1.1"/>
</dbReference>
<dbReference type="PANTHER" id="PTHR46554">
    <property type="entry name" value="MEDIATOR OF RNA POLYMERASE II TRANSCRIPTION SUBUNIT 26A-RELATED"/>
    <property type="match status" value="1"/>
</dbReference>
<proteinExistence type="predicted"/>
<reference evidence="6" key="1">
    <citation type="submission" date="2021-01" db="UniProtKB">
        <authorList>
            <consortium name="EnsemblPlants"/>
        </authorList>
    </citation>
    <scope>IDENTIFICATION</scope>
</reference>
<dbReference type="AlphaFoldDB" id="A0A7N0VDH5"/>
<evidence type="ECO:0000256" key="2">
    <source>
        <dbReference type="ARBA" id="ARBA00023242"/>
    </source>
</evidence>
<feature type="region of interest" description="Disordered" evidence="4">
    <location>
        <begin position="347"/>
        <end position="431"/>
    </location>
</feature>
<evidence type="ECO:0000313" key="7">
    <source>
        <dbReference type="Proteomes" id="UP000594263"/>
    </source>
</evidence>
<keyword evidence="2 3" id="KW-0539">Nucleus</keyword>
<feature type="compositionally biased region" description="Basic and acidic residues" evidence="4">
    <location>
        <begin position="248"/>
        <end position="264"/>
    </location>
</feature>